<dbReference type="InterPro" id="IPR020940">
    <property type="entry name" value="Thymidylate_synthase_AS"/>
</dbReference>
<evidence type="ECO:0000256" key="9">
    <source>
        <dbReference type="ARBA" id="ARBA00022727"/>
    </source>
</evidence>
<reference evidence="17" key="1">
    <citation type="submission" date="2020-06" db="EMBL/GenBank/DDBJ databases">
        <authorList>
            <person name="Onetto C."/>
        </authorList>
    </citation>
    <scope>NUCLEOTIDE SEQUENCE</scope>
</reference>
<feature type="region of interest" description="Disordered" evidence="14">
    <location>
        <begin position="434"/>
        <end position="488"/>
    </location>
</feature>
<keyword evidence="6" id="KW-0489">Methyltransferase</keyword>
<dbReference type="FunFam" id="3.30.572.10:FF:000005">
    <property type="entry name" value="Thymidylate synthase"/>
    <property type="match status" value="1"/>
</dbReference>
<keyword evidence="11" id="KW-0720">Serine protease</keyword>
<dbReference type="Pfam" id="PF00303">
    <property type="entry name" value="Thymidylat_synt"/>
    <property type="match status" value="1"/>
</dbReference>
<dbReference type="GO" id="GO:0005739">
    <property type="term" value="C:mitochondrion"/>
    <property type="evidence" value="ECO:0007669"/>
    <property type="project" value="TreeGrafter"/>
</dbReference>
<dbReference type="InterPro" id="IPR000209">
    <property type="entry name" value="Peptidase_S8/S53_dom"/>
</dbReference>
<dbReference type="PRINTS" id="PR00108">
    <property type="entry name" value="THYMDSNTHASE"/>
</dbReference>
<dbReference type="GO" id="GO:0004252">
    <property type="term" value="F:serine-type endopeptidase activity"/>
    <property type="evidence" value="ECO:0007669"/>
    <property type="project" value="InterPro"/>
</dbReference>
<dbReference type="NCBIfam" id="TIGR03284">
    <property type="entry name" value="thym_sym"/>
    <property type="match status" value="1"/>
</dbReference>
<evidence type="ECO:0000256" key="5">
    <source>
        <dbReference type="ARBA" id="ARBA00015931"/>
    </source>
</evidence>
<dbReference type="Pfam" id="PF00082">
    <property type="entry name" value="Peptidase_S8"/>
    <property type="match status" value="1"/>
</dbReference>
<evidence type="ECO:0000256" key="2">
    <source>
        <dbReference type="ARBA" id="ARBA00009972"/>
    </source>
</evidence>
<name>A0A9N8P4V3_9PEZI</name>
<dbReference type="GO" id="GO:0006508">
    <property type="term" value="P:proteolysis"/>
    <property type="evidence" value="ECO:0007669"/>
    <property type="project" value="UniProtKB-KW"/>
</dbReference>
<dbReference type="SUPFAM" id="SSF49785">
    <property type="entry name" value="Galactose-binding domain-like"/>
    <property type="match status" value="1"/>
</dbReference>
<keyword evidence="10" id="KW-0378">Hydrolase</keyword>
<gene>
    <name evidence="17" type="ORF">AWRI4619_LOCUS268</name>
</gene>
<evidence type="ECO:0000256" key="1">
    <source>
        <dbReference type="ARBA" id="ARBA00004992"/>
    </source>
</evidence>
<evidence type="ECO:0000256" key="4">
    <source>
        <dbReference type="ARBA" id="ARBA00011947"/>
    </source>
</evidence>
<dbReference type="PROSITE" id="PS00138">
    <property type="entry name" value="SUBTILASE_SER"/>
    <property type="match status" value="1"/>
</dbReference>
<evidence type="ECO:0000256" key="12">
    <source>
        <dbReference type="ARBA" id="ARBA00047344"/>
    </source>
</evidence>
<keyword evidence="9" id="KW-0545">Nucleotide biosynthesis</keyword>
<dbReference type="AlphaFoldDB" id="A0A9N8P4V3"/>
<dbReference type="Gene3D" id="2.60.120.380">
    <property type="match status" value="1"/>
</dbReference>
<dbReference type="InterPro" id="IPR008979">
    <property type="entry name" value="Galactose-bd-like_sf"/>
</dbReference>
<dbReference type="Proteomes" id="UP000716446">
    <property type="component" value="Unassembled WGS sequence"/>
</dbReference>
<sequence>MSPSATTELGPASGPDVQLKPEETPTHKAPRQHASHEEYQYLDLIRDILEEGEHRPDRTGTGTYSIFAPNQLRFRLSDKNTGKLILPLLTTKRVFLRAVIAELLWFVAGSTTSTPLTEQGIKIWDGNGSREYLDSVGLSHREVGDLGPVYGFQWRHFGAEYKDAKTDYTGQGVDQLAEVVHKLKNNPYDRRIILSAWNPADLKKMALPPCHMFAQFYVSFPKDAPTKADGSKQGTLHSILYQRSCDMGLGVPFNIASYALLTHMLAKVCDLIPGTFTHTMGDAHVYCDHVDALKLQIERVPKDFPELVIEKSDDDLSIDGWRVEDFKVLGYDPHKGIAMKIRRTDYEVDLILHENPNLHPVDLAPYVAQIAEDKWDPKTDQLGYDQDATTIDRFIHEHQDLVILIAAENYARERNAGMSQISDNSAAKNCITVGACGSTRSNDGDRYDPNPEESSTNKAVSSADTARFSSRGPTKPSRDPQGQIVFPDRIKPDVVAPGVAVLPAASRVVSLYDRVRERDGVSSDTDWLFMSGTSMATPLVAGCVALIREALQKNGNQHSSAALVKALLINRAVNYSSLTGAGYDHESGFGRVDVSSTIAMISRSPLSGFVDGGNKLESSSVYDVSALRETLTTAGTWESPAITIFEGRHKLVATLVYPDPPGERLQNNVNLIVRAGNSERHGNMGSEPGFDHTDNVERVIWEDLSSKTVTIVAQVQAFTRVSSEQAFAIAWSIRAM</sequence>
<comment type="subunit">
    <text evidence="3">Homodimer.</text>
</comment>
<feature type="domain" description="Peptidase S8/S53" evidence="15">
    <location>
        <begin position="385"/>
        <end position="590"/>
    </location>
</feature>
<dbReference type="InterPro" id="IPR036852">
    <property type="entry name" value="Peptidase_S8/S53_dom_sf"/>
</dbReference>
<dbReference type="HAMAP" id="MF_00008">
    <property type="entry name" value="Thymidy_synth_bact"/>
    <property type="match status" value="1"/>
</dbReference>
<dbReference type="InterPro" id="IPR023451">
    <property type="entry name" value="Thymidate_synth/dCMP_Mease_dom"/>
</dbReference>
<evidence type="ECO:0000256" key="7">
    <source>
        <dbReference type="ARBA" id="ARBA00022670"/>
    </source>
</evidence>
<evidence type="ECO:0000256" key="10">
    <source>
        <dbReference type="ARBA" id="ARBA00022801"/>
    </source>
</evidence>
<dbReference type="EMBL" id="CAIJEN010000001">
    <property type="protein sequence ID" value="CAD0081701.1"/>
    <property type="molecule type" value="Genomic_DNA"/>
</dbReference>
<dbReference type="EC" id="2.1.1.45" evidence="4"/>
<feature type="compositionally biased region" description="Polar residues" evidence="14">
    <location>
        <begin position="452"/>
        <end position="472"/>
    </location>
</feature>
<feature type="region of interest" description="Disordered" evidence="14">
    <location>
        <begin position="1"/>
        <end position="35"/>
    </location>
</feature>
<dbReference type="SUPFAM" id="SSF55831">
    <property type="entry name" value="Thymidylate synthase/dCMP hydroxymethylase"/>
    <property type="match status" value="1"/>
</dbReference>
<evidence type="ECO:0000256" key="6">
    <source>
        <dbReference type="ARBA" id="ARBA00022603"/>
    </source>
</evidence>
<dbReference type="PANTHER" id="PTHR11548:SF2">
    <property type="entry name" value="THYMIDYLATE SYNTHASE"/>
    <property type="match status" value="1"/>
</dbReference>
<organism evidence="17 18">
    <name type="scientific">Aureobasidium vineae</name>
    <dbReference type="NCBI Taxonomy" id="2773715"/>
    <lineage>
        <taxon>Eukaryota</taxon>
        <taxon>Fungi</taxon>
        <taxon>Dikarya</taxon>
        <taxon>Ascomycota</taxon>
        <taxon>Pezizomycotina</taxon>
        <taxon>Dothideomycetes</taxon>
        <taxon>Dothideomycetidae</taxon>
        <taxon>Dothideales</taxon>
        <taxon>Saccotheciaceae</taxon>
        <taxon>Aureobasidium</taxon>
    </lineage>
</organism>
<evidence type="ECO:0000313" key="17">
    <source>
        <dbReference type="EMBL" id="CAD0081701.1"/>
    </source>
</evidence>
<evidence type="ECO:0000313" key="18">
    <source>
        <dbReference type="Proteomes" id="UP000716446"/>
    </source>
</evidence>
<evidence type="ECO:0000259" key="15">
    <source>
        <dbReference type="Pfam" id="PF00082"/>
    </source>
</evidence>
<comment type="similarity">
    <text evidence="2">Belongs to the thymidylate synthase family.</text>
</comment>
<comment type="caution">
    <text evidence="17">The sequence shown here is derived from an EMBL/GenBank/DDBJ whole genome shotgun (WGS) entry which is preliminary data.</text>
</comment>
<feature type="domain" description="Thymidylate synthase/dCMP hydroxymethylase" evidence="16">
    <location>
        <begin position="40"/>
        <end position="341"/>
    </location>
</feature>
<evidence type="ECO:0000259" key="16">
    <source>
        <dbReference type="Pfam" id="PF00303"/>
    </source>
</evidence>
<evidence type="ECO:0000256" key="14">
    <source>
        <dbReference type="SAM" id="MobiDB-lite"/>
    </source>
</evidence>
<evidence type="ECO:0000256" key="13">
    <source>
        <dbReference type="PROSITE-ProRule" id="PRU10016"/>
    </source>
</evidence>
<feature type="active site" evidence="13">
    <location>
        <position position="210"/>
    </location>
</feature>
<protein>
    <recommendedName>
        <fullName evidence="5">Thymidylate synthase</fullName>
        <ecNumber evidence="4">2.1.1.45</ecNumber>
    </recommendedName>
</protein>
<dbReference type="InterPro" id="IPR036926">
    <property type="entry name" value="Thymidate_synth/dCMP_Mease_sf"/>
</dbReference>
<dbReference type="GO" id="GO:0006231">
    <property type="term" value="P:dTMP biosynthetic process"/>
    <property type="evidence" value="ECO:0007669"/>
    <property type="project" value="InterPro"/>
</dbReference>
<comment type="pathway">
    <text evidence="1">Pyrimidine metabolism; dTTP biosynthesis.</text>
</comment>
<dbReference type="PROSITE" id="PS00091">
    <property type="entry name" value="THYMIDYLATE_SYNTHASE"/>
    <property type="match status" value="1"/>
</dbReference>
<evidence type="ECO:0000256" key="11">
    <source>
        <dbReference type="ARBA" id="ARBA00022825"/>
    </source>
</evidence>
<accession>A0A9N8P4V3</accession>
<dbReference type="PANTHER" id="PTHR11548">
    <property type="entry name" value="THYMIDYLATE SYNTHASE 1"/>
    <property type="match status" value="1"/>
</dbReference>
<dbReference type="InterPro" id="IPR023828">
    <property type="entry name" value="Peptidase_S8_Ser-AS"/>
</dbReference>
<evidence type="ECO:0000256" key="3">
    <source>
        <dbReference type="ARBA" id="ARBA00011738"/>
    </source>
</evidence>
<dbReference type="Gene3D" id="3.40.50.200">
    <property type="entry name" value="Peptidase S8/S53 domain"/>
    <property type="match status" value="1"/>
</dbReference>
<dbReference type="CDD" id="cd00351">
    <property type="entry name" value="TS_Pyrimidine_HMase"/>
    <property type="match status" value="1"/>
</dbReference>
<dbReference type="GO" id="GO:0005829">
    <property type="term" value="C:cytosol"/>
    <property type="evidence" value="ECO:0007669"/>
    <property type="project" value="TreeGrafter"/>
</dbReference>
<proteinExistence type="inferred from homology"/>
<evidence type="ECO:0000256" key="8">
    <source>
        <dbReference type="ARBA" id="ARBA00022679"/>
    </source>
</evidence>
<dbReference type="GO" id="GO:0032259">
    <property type="term" value="P:methylation"/>
    <property type="evidence" value="ECO:0007669"/>
    <property type="project" value="UniProtKB-KW"/>
</dbReference>
<dbReference type="Gene3D" id="3.30.572.10">
    <property type="entry name" value="Thymidylate synthase/dCMP hydroxymethylase domain"/>
    <property type="match status" value="1"/>
</dbReference>
<dbReference type="GO" id="GO:0004799">
    <property type="term" value="F:thymidylate synthase activity"/>
    <property type="evidence" value="ECO:0007669"/>
    <property type="project" value="UniProtKB-EC"/>
</dbReference>
<dbReference type="InterPro" id="IPR000398">
    <property type="entry name" value="Thymidylate_synthase"/>
</dbReference>
<dbReference type="SUPFAM" id="SSF52743">
    <property type="entry name" value="Subtilisin-like"/>
    <property type="match status" value="1"/>
</dbReference>
<comment type="catalytic activity">
    <reaction evidence="12">
        <text>dUMP + (6R)-5,10-methylene-5,6,7,8-tetrahydrofolate = 7,8-dihydrofolate + dTMP</text>
        <dbReference type="Rhea" id="RHEA:12104"/>
        <dbReference type="ChEBI" id="CHEBI:15636"/>
        <dbReference type="ChEBI" id="CHEBI:57451"/>
        <dbReference type="ChEBI" id="CHEBI:63528"/>
        <dbReference type="ChEBI" id="CHEBI:246422"/>
        <dbReference type="EC" id="2.1.1.45"/>
    </reaction>
</comment>
<keyword evidence="7" id="KW-0645">Protease</keyword>
<keyword evidence="8" id="KW-0808">Transferase</keyword>
<dbReference type="InterPro" id="IPR045097">
    <property type="entry name" value="Thymidate_synth/dCMP_Mease"/>
</dbReference>
<keyword evidence="18" id="KW-1185">Reference proteome</keyword>